<gene>
    <name evidence="1" type="ORF">AB6A40_000050</name>
</gene>
<evidence type="ECO:0000313" key="1">
    <source>
        <dbReference type="EMBL" id="MFH4973341.1"/>
    </source>
</evidence>
<sequence>MLAVYIQMSAIVGKAMIPQNLAVVEKIRFVPHFVSLRISWTHNSLASQGVERFVDEMLPRIRENNSQIKYYLHRTHTECDPFVVGEYKWLRFVRRRCAWKTIHQVLAAVEEMSVGGDFRPGRKRGVQRRLPRCQELWDTETMGHDVFKVLSKWKGDPPNPDEIHSLNHPHLIHRK</sequence>
<proteinExistence type="predicted"/>
<accession>A0ABD6E2J6</accession>
<dbReference type="AlphaFoldDB" id="A0ABD6E2J6"/>
<reference evidence="1 2" key="1">
    <citation type="submission" date="2024-08" db="EMBL/GenBank/DDBJ databases">
        <title>Gnathostoma spinigerum genome.</title>
        <authorList>
            <person name="Gonzalez-Bertolin B."/>
            <person name="Monzon S."/>
            <person name="Zaballos A."/>
            <person name="Jimenez P."/>
            <person name="Dekumyoy P."/>
            <person name="Varona S."/>
            <person name="Cuesta I."/>
            <person name="Sumanam S."/>
            <person name="Adisakwattana P."/>
            <person name="Gasser R.B."/>
            <person name="Hernandez-Gonzalez A."/>
            <person name="Young N.D."/>
            <person name="Perteguer M.J."/>
        </authorList>
    </citation>
    <scope>NUCLEOTIDE SEQUENCE [LARGE SCALE GENOMIC DNA]</scope>
    <source>
        <strain evidence="1">AL3</strain>
        <tissue evidence="1">Liver</tissue>
    </source>
</reference>
<keyword evidence="2" id="KW-1185">Reference proteome</keyword>
<dbReference type="Gene3D" id="3.40.30.10">
    <property type="entry name" value="Glutaredoxin"/>
    <property type="match status" value="1"/>
</dbReference>
<comment type="caution">
    <text evidence="1">The sequence shown here is derived from an EMBL/GenBank/DDBJ whole genome shotgun (WGS) entry which is preliminary data.</text>
</comment>
<dbReference type="EMBL" id="JBGFUD010000011">
    <property type="protein sequence ID" value="MFH4973341.1"/>
    <property type="molecule type" value="Genomic_DNA"/>
</dbReference>
<evidence type="ECO:0000313" key="2">
    <source>
        <dbReference type="Proteomes" id="UP001608902"/>
    </source>
</evidence>
<dbReference type="SUPFAM" id="SSF52833">
    <property type="entry name" value="Thioredoxin-like"/>
    <property type="match status" value="1"/>
</dbReference>
<protein>
    <submittedName>
        <fullName evidence="1">Uncharacterized protein</fullName>
    </submittedName>
</protein>
<dbReference type="InterPro" id="IPR036249">
    <property type="entry name" value="Thioredoxin-like_sf"/>
</dbReference>
<name>A0ABD6E2J6_9BILA</name>
<organism evidence="1 2">
    <name type="scientific">Gnathostoma spinigerum</name>
    <dbReference type="NCBI Taxonomy" id="75299"/>
    <lineage>
        <taxon>Eukaryota</taxon>
        <taxon>Metazoa</taxon>
        <taxon>Ecdysozoa</taxon>
        <taxon>Nematoda</taxon>
        <taxon>Chromadorea</taxon>
        <taxon>Rhabditida</taxon>
        <taxon>Spirurina</taxon>
        <taxon>Gnathostomatomorpha</taxon>
        <taxon>Gnathostomatoidea</taxon>
        <taxon>Gnathostomatidae</taxon>
        <taxon>Gnathostoma</taxon>
    </lineage>
</organism>
<dbReference type="Proteomes" id="UP001608902">
    <property type="component" value="Unassembled WGS sequence"/>
</dbReference>